<name>A2D7L9_TRIV3</name>
<dbReference type="OrthoDB" id="10249311at2759"/>
<dbReference type="InterPro" id="IPR004038">
    <property type="entry name" value="Ribosomal_eL8/eL30/eS12/Gad45"/>
</dbReference>
<feature type="domain" description="Ribosomal protein eL8/eL30/eS12/Gadd45" evidence="3">
    <location>
        <begin position="9"/>
        <end position="86"/>
    </location>
</feature>
<dbReference type="FunCoup" id="A2D7L9">
    <property type="interactions" value="658"/>
</dbReference>
<sequence>METVIEHGLHQINLSGNVAKGIRCTIKAILKGKARLVLLADDCENKDYKNLVAGLCKKHNVKLQTVEKKELLGRALGLTHFKADGSVRRQMNCGACAIIRYGSVDTQELDEFRKAFDPAVEEQA</sequence>
<dbReference type="InParanoid" id="A2D7L9"/>
<dbReference type="GO" id="GO:1990145">
    <property type="term" value="P:maintenance of translational fidelity"/>
    <property type="evidence" value="ECO:0000318"/>
    <property type="project" value="GO_Central"/>
</dbReference>
<keyword evidence="5" id="KW-1185">Reference proteome</keyword>
<dbReference type="GO" id="GO:0003735">
    <property type="term" value="F:structural constituent of ribosome"/>
    <property type="evidence" value="ECO:0000318"/>
    <property type="project" value="GO_Central"/>
</dbReference>
<dbReference type="RefSeq" id="XP_001276984.1">
    <property type="nucleotide sequence ID" value="XM_001276983.1"/>
</dbReference>
<dbReference type="VEuPathDB" id="TrichDB:TVAGG3_0993840"/>
<dbReference type="STRING" id="5722.A2D7L9"/>
<keyword evidence="2" id="KW-0687">Ribonucleoprotein</keyword>
<gene>
    <name evidence="4" type="ORF">TVAG_120740</name>
</gene>
<dbReference type="KEGG" id="tva:4720702"/>
<dbReference type="EMBL" id="DS113177">
    <property type="protein sequence ID" value="EAY23736.1"/>
    <property type="molecule type" value="Genomic_DNA"/>
</dbReference>
<reference evidence="4" key="1">
    <citation type="submission" date="2006-10" db="EMBL/GenBank/DDBJ databases">
        <authorList>
            <person name="Amadeo P."/>
            <person name="Zhao Q."/>
            <person name="Wortman J."/>
            <person name="Fraser-Liggett C."/>
            <person name="Carlton J."/>
        </authorList>
    </citation>
    <scope>NUCLEOTIDE SEQUENCE</scope>
    <source>
        <strain evidence="4">G3</strain>
    </source>
</reference>
<dbReference type="Gene3D" id="3.30.1330.30">
    <property type="match status" value="1"/>
</dbReference>
<evidence type="ECO:0000256" key="1">
    <source>
        <dbReference type="ARBA" id="ARBA00022980"/>
    </source>
</evidence>
<protein>
    <submittedName>
        <fullName evidence="4">Ribosomal protein L7Ae, putative</fullName>
    </submittedName>
</protein>
<dbReference type="SUPFAM" id="SSF55315">
    <property type="entry name" value="L30e-like"/>
    <property type="match status" value="1"/>
</dbReference>
<dbReference type="eggNOG" id="KOG3406">
    <property type="taxonomic scope" value="Eukaryota"/>
</dbReference>
<accession>A2D7L9</accession>
<dbReference type="OMA" id="CAEHQIP"/>
<dbReference type="VEuPathDB" id="TrichDB:TVAG_120740"/>
<dbReference type="Proteomes" id="UP000001542">
    <property type="component" value="Unassembled WGS sequence"/>
</dbReference>
<dbReference type="GO" id="GO:0042274">
    <property type="term" value="P:ribosomal small subunit biogenesis"/>
    <property type="evidence" value="ECO:0000318"/>
    <property type="project" value="GO_Central"/>
</dbReference>
<dbReference type="AlphaFoldDB" id="A2D7L9"/>
<dbReference type="SMR" id="A2D7L9"/>
<organism evidence="4 5">
    <name type="scientific">Trichomonas vaginalis (strain ATCC PRA-98 / G3)</name>
    <dbReference type="NCBI Taxonomy" id="412133"/>
    <lineage>
        <taxon>Eukaryota</taxon>
        <taxon>Metamonada</taxon>
        <taxon>Parabasalia</taxon>
        <taxon>Trichomonadida</taxon>
        <taxon>Trichomonadidae</taxon>
        <taxon>Trichomonas</taxon>
    </lineage>
</organism>
<evidence type="ECO:0000313" key="4">
    <source>
        <dbReference type="EMBL" id="EAY23736.1"/>
    </source>
</evidence>
<reference evidence="4" key="2">
    <citation type="journal article" date="2007" name="Science">
        <title>Draft genome sequence of the sexually transmitted pathogen Trichomonas vaginalis.</title>
        <authorList>
            <person name="Carlton J.M."/>
            <person name="Hirt R.P."/>
            <person name="Silva J.C."/>
            <person name="Delcher A.L."/>
            <person name="Schatz M."/>
            <person name="Zhao Q."/>
            <person name="Wortman J.R."/>
            <person name="Bidwell S.L."/>
            <person name="Alsmark U.C.M."/>
            <person name="Besteiro S."/>
            <person name="Sicheritz-Ponten T."/>
            <person name="Noel C.J."/>
            <person name="Dacks J.B."/>
            <person name="Foster P.G."/>
            <person name="Simillion C."/>
            <person name="Van de Peer Y."/>
            <person name="Miranda-Saavedra D."/>
            <person name="Barton G.J."/>
            <person name="Westrop G.D."/>
            <person name="Mueller S."/>
            <person name="Dessi D."/>
            <person name="Fiori P.L."/>
            <person name="Ren Q."/>
            <person name="Paulsen I."/>
            <person name="Zhang H."/>
            <person name="Bastida-Corcuera F.D."/>
            <person name="Simoes-Barbosa A."/>
            <person name="Brown M.T."/>
            <person name="Hayes R.D."/>
            <person name="Mukherjee M."/>
            <person name="Okumura C.Y."/>
            <person name="Schneider R."/>
            <person name="Smith A.J."/>
            <person name="Vanacova S."/>
            <person name="Villalvazo M."/>
            <person name="Haas B.J."/>
            <person name="Pertea M."/>
            <person name="Feldblyum T.V."/>
            <person name="Utterback T.R."/>
            <person name="Shu C.L."/>
            <person name="Osoegawa K."/>
            <person name="de Jong P.J."/>
            <person name="Hrdy I."/>
            <person name="Horvathova L."/>
            <person name="Zubacova Z."/>
            <person name="Dolezal P."/>
            <person name="Malik S.B."/>
            <person name="Logsdon J.M. Jr."/>
            <person name="Henze K."/>
            <person name="Gupta A."/>
            <person name="Wang C.C."/>
            <person name="Dunne R.L."/>
            <person name="Upcroft J.A."/>
            <person name="Upcroft P."/>
            <person name="White O."/>
            <person name="Salzberg S.L."/>
            <person name="Tang P."/>
            <person name="Chiu C.-H."/>
            <person name="Lee Y.-S."/>
            <person name="Embley T.M."/>
            <person name="Coombs G.H."/>
            <person name="Mottram J.C."/>
            <person name="Tachezy J."/>
            <person name="Fraser-Liggett C.M."/>
            <person name="Johnson P.J."/>
        </authorList>
    </citation>
    <scope>NUCLEOTIDE SEQUENCE [LARGE SCALE GENOMIC DNA]</scope>
    <source>
        <strain evidence="4">G3</strain>
    </source>
</reference>
<evidence type="ECO:0000256" key="2">
    <source>
        <dbReference type="ARBA" id="ARBA00023274"/>
    </source>
</evidence>
<proteinExistence type="predicted"/>
<keyword evidence="1 4" id="KW-0689">Ribosomal protein</keyword>
<dbReference type="PANTHER" id="PTHR11843">
    <property type="entry name" value="40S RIBOSOMAL PROTEIN S12"/>
    <property type="match status" value="1"/>
</dbReference>
<evidence type="ECO:0000313" key="5">
    <source>
        <dbReference type="Proteomes" id="UP000001542"/>
    </source>
</evidence>
<dbReference type="InterPro" id="IPR029064">
    <property type="entry name" value="Ribosomal_eL30-like_sf"/>
</dbReference>
<dbReference type="GO" id="GO:0022627">
    <property type="term" value="C:cytosolic small ribosomal subunit"/>
    <property type="evidence" value="ECO:0000318"/>
    <property type="project" value="GO_Central"/>
</dbReference>
<evidence type="ECO:0000259" key="3">
    <source>
        <dbReference type="Pfam" id="PF01248"/>
    </source>
</evidence>
<dbReference type="Pfam" id="PF01248">
    <property type="entry name" value="Ribosomal_L7Ae"/>
    <property type="match status" value="1"/>
</dbReference>